<evidence type="ECO:0000313" key="3">
    <source>
        <dbReference type="EMBL" id="TCU88779.1"/>
    </source>
</evidence>
<organism evidence="2 4">
    <name type="scientific">Iodobacter fluviatilis</name>
    <dbReference type="NCBI Taxonomy" id="537"/>
    <lineage>
        <taxon>Bacteria</taxon>
        <taxon>Pseudomonadati</taxon>
        <taxon>Pseudomonadota</taxon>
        <taxon>Betaproteobacteria</taxon>
        <taxon>Neisseriales</taxon>
        <taxon>Chitinibacteraceae</taxon>
        <taxon>Iodobacter</taxon>
    </lineage>
</organism>
<dbReference type="RefSeq" id="WP_115227393.1">
    <property type="nucleotide sequence ID" value="NZ_CAWOLO010000003.1"/>
</dbReference>
<name>A0A377Q9A9_9NEIS</name>
<dbReference type="EMBL" id="SMBT01000003">
    <property type="protein sequence ID" value="TCU88779.1"/>
    <property type="molecule type" value="Genomic_DNA"/>
</dbReference>
<keyword evidence="1" id="KW-0732">Signal</keyword>
<dbReference type="Proteomes" id="UP000255108">
    <property type="component" value="Unassembled WGS sequence"/>
</dbReference>
<evidence type="ECO:0000313" key="2">
    <source>
        <dbReference type="EMBL" id="STQ91149.1"/>
    </source>
</evidence>
<keyword evidence="5" id="KW-1185">Reference proteome</keyword>
<proteinExistence type="predicted"/>
<dbReference type="AlphaFoldDB" id="A0A377Q9A9"/>
<evidence type="ECO:0000313" key="4">
    <source>
        <dbReference type="Proteomes" id="UP000255108"/>
    </source>
</evidence>
<dbReference type="Proteomes" id="UP000295794">
    <property type="component" value="Unassembled WGS sequence"/>
</dbReference>
<accession>A0A377Q9A9</accession>
<dbReference type="OrthoDB" id="9888124at2"/>
<gene>
    <name evidence="3" type="ORF">EV682_103363</name>
    <name evidence="2" type="ORF">NCTC11159_02221</name>
</gene>
<feature type="signal peptide" evidence="1">
    <location>
        <begin position="1"/>
        <end position="23"/>
    </location>
</feature>
<evidence type="ECO:0000256" key="1">
    <source>
        <dbReference type="SAM" id="SignalP"/>
    </source>
</evidence>
<dbReference type="EMBL" id="UGHR01000001">
    <property type="protein sequence ID" value="STQ91149.1"/>
    <property type="molecule type" value="Genomic_DNA"/>
</dbReference>
<evidence type="ECO:0000313" key="5">
    <source>
        <dbReference type="Proteomes" id="UP000295794"/>
    </source>
</evidence>
<evidence type="ECO:0008006" key="6">
    <source>
        <dbReference type="Google" id="ProtNLM"/>
    </source>
</evidence>
<reference evidence="2 4" key="1">
    <citation type="submission" date="2018-06" db="EMBL/GenBank/DDBJ databases">
        <authorList>
            <consortium name="Pathogen Informatics"/>
            <person name="Doyle S."/>
        </authorList>
    </citation>
    <scope>NUCLEOTIDE SEQUENCE [LARGE SCALE GENOMIC DNA]</scope>
    <source>
        <strain evidence="2 4">NCTC11159</strain>
    </source>
</reference>
<reference evidence="3 5" key="2">
    <citation type="submission" date="2019-03" db="EMBL/GenBank/DDBJ databases">
        <title>Genomic Encyclopedia of Type Strains, Phase IV (KMG-IV): sequencing the most valuable type-strain genomes for metagenomic binning, comparative biology and taxonomic classification.</title>
        <authorList>
            <person name="Goeker M."/>
        </authorList>
    </citation>
    <scope>NUCLEOTIDE SEQUENCE [LARGE SCALE GENOMIC DNA]</scope>
    <source>
        <strain evidence="3 5">DSM 3764</strain>
    </source>
</reference>
<protein>
    <recommendedName>
        <fullName evidence="6">Lipoprotein</fullName>
    </recommendedName>
</protein>
<sequence length="97" mass="10614">MPNKFLCSLFLIAPLCGCTLLGAVAGKQLDDHRNTPLYQEPLMQAGAAVDEEIIKGLLSSRNAKKPETWIENPLPCANEIRVCSAKSGDCWCEPLKK</sequence>
<feature type="chain" id="PRO_5016589660" description="Lipoprotein" evidence="1">
    <location>
        <begin position="24"/>
        <end position="97"/>
    </location>
</feature>